<feature type="domain" description="ABC transporter" evidence="8">
    <location>
        <begin position="375"/>
        <end position="608"/>
    </location>
</feature>
<dbReference type="CDD" id="cd18547">
    <property type="entry name" value="ABC_6TM_Tm288_like"/>
    <property type="match status" value="1"/>
</dbReference>
<dbReference type="Gene3D" id="1.20.1560.10">
    <property type="entry name" value="ABC transporter type 1, transmembrane domain"/>
    <property type="match status" value="1"/>
</dbReference>
<dbReference type="Pfam" id="PF00664">
    <property type="entry name" value="ABC_membrane"/>
    <property type="match status" value="1"/>
</dbReference>
<dbReference type="SMART" id="SM00382">
    <property type="entry name" value="AAA"/>
    <property type="match status" value="1"/>
</dbReference>
<dbReference type="InterPro" id="IPR017871">
    <property type="entry name" value="ABC_transporter-like_CS"/>
</dbReference>
<feature type="domain" description="ABC transmembrane type-1" evidence="9">
    <location>
        <begin position="38"/>
        <end position="333"/>
    </location>
</feature>
<keyword evidence="6 7" id="KW-0472">Membrane</keyword>
<comment type="subcellular location">
    <subcellularLocation>
        <location evidence="1">Cell membrane</location>
        <topology evidence="1">Multi-pass membrane protein</topology>
    </subcellularLocation>
</comment>
<evidence type="ECO:0000256" key="7">
    <source>
        <dbReference type="SAM" id="Phobius"/>
    </source>
</evidence>
<feature type="transmembrane region" description="Helical" evidence="7">
    <location>
        <begin position="189"/>
        <end position="209"/>
    </location>
</feature>
<feature type="transmembrane region" description="Helical" evidence="7">
    <location>
        <begin position="277"/>
        <end position="296"/>
    </location>
</feature>
<evidence type="ECO:0000259" key="9">
    <source>
        <dbReference type="PROSITE" id="PS50929"/>
    </source>
</evidence>
<dbReference type="EMBL" id="JAFEJT020000057">
    <property type="protein sequence ID" value="MCH9276815.1"/>
    <property type="molecule type" value="Genomic_DNA"/>
</dbReference>
<organism evidence="10 11">
    <name type="scientific">Bifidobacterium amazonense</name>
    <dbReference type="NCBI Taxonomy" id="2809027"/>
    <lineage>
        <taxon>Bacteria</taxon>
        <taxon>Bacillati</taxon>
        <taxon>Actinomycetota</taxon>
        <taxon>Actinomycetes</taxon>
        <taxon>Bifidobacteriales</taxon>
        <taxon>Bifidobacteriaceae</taxon>
        <taxon>Bifidobacterium</taxon>
    </lineage>
</organism>
<protein>
    <submittedName>
        <fullName evidence="10">ABC transporter ATP-binding protein/permease</fullName>
    </submittedName>
</protein>
<evidence type="ECO:0000256" key="3">
    <source>
        <dbReference type="ARBA" id="ARBA00022741"/>
    </source>
</evidence>
<keyword evidence="2 7" id="KW-0812">Transmembrane</keyword>
<dbReference type="InterPro" id="IPR039421">
    <property type="entry name" value="Type_1_exporter"/>
</dbReference>
<dbReference type="InterPro" id="IPR003439">
    <property type="entry name" value="ABC_transporter-like_ATP-bd"/>
</dbReference>
<evidence type="ECO:0000256" key="1">
    <source>
        <dbReference type="ARBA" id="ARBA00004651"/>
    </source>
</evidence>
<evidence type="ECO:0000313" key="10">
    <source>
        <dbReference type="EMBL" id="MCH9276815.1"/>
    </source>
</evidence>
<dbReference type="GO" id="GO:0005524">
    <property type="term" value="F:ATP binding"/>
    <property type="evidence" value="ECO:0007669"/>
    <property type="project" value="UniProtKB-KW"/>
</dbReference>
<dbReference type="PROSITE" id="PS00211">
    <property type="entry name" value="ABC_TRANSPORTER_1"/>
    <property type="match status" value="1"/>
</dbReference>
<proteinExistence type="predicted"/>
<name>A0ABS9VYC2_9BIFI</name>
<evidence type="ECO:0000256" key="2">
    <source>
        <dbReference type="ARBA" id="ARBA00022692"/>
    </source>
</evidence>
<feature type="transmembrane region" description="Helical" evidence="7">
    <location>
        <begin position="33"/>
        <end position="54"/>
    </location>
</feature>
<feature type="transmembrane region" description="Helical" evidence="7">
    <location>
        <begin position="86"/>
        <end position="107"/>
    </location>
</feature>
<dbReference type="CDD" id="cd03254">
    <property type="entry name" value="ABCC_Glucan_exporter_like"/>
    <property type="match status" value="1"/>
</dbReference>
<dbReference type="InterPro" id="IPR036640">
    <property type="entry name" value="ABC1_TM_sf"/>
</dbReference>
<keyword evidence="5 7" id="KW-1133">Transmembrane helix</keyword>
<evidence type="ECO:0000313" key="11">
    <source>
        <dbReference type="Proteomes" id="UP000710815"/>
    </source>
</evidence>
<evidence type="ECO:0000256" key="5">
    <source>
        <dbReference type="ARBA" id="ARBA00022989"/>
    </source>
</evidence>
<dbReference type="InterPro" id="IPR011527">
    <property type="entry name" value="ABC1_TM_dom"/>
</dbReference>
<dbReference type="SUPFAM" id="SSF90123">
    <property type="entry name" value="ABC transporter transmembrane region"/>
    <property type="match status" value="1"/>
</dbReference>
<accession>A0ABS9VYC2</accession>
<keyword evidence="11" id="KW-1185">Reference proteome</keyword>
<sequence length="614" mass="66844">MGRGHGPAGGGPVEKPQDFGKTMGKLVRYCRKYIPVIVIALVLGAAGTVCQIIGPDKLKDMTNEIAKGLPAVVNGKPVVGAVDIDAVASIGWLLVALYVGYALLSYLQSWLMANVTQRTAQELRESISVKINKLPLSYFDKVSYGDVLSRITNDVDAIGQTLGQSLGSLITSVTLFVGALVMMFWNNWIMALCAIGSSLLGVVLMGVIMKISQKYFARQQAALGDVNGHVEEMYAGHLIVKAYNGEADSIRRFERYNADLYDSGWKSQFLSGLMMPLMNFVGNFGYVVVCVVGAALAMDGQIEFGVIVAFMMYIRLFTQPLSQFAQAFQNLQRCAAASERVFGFLEEPEMADESGKPALLGRDTAGRAVPVRGDVEFDHVKFEYEAGKPIINDFSATVKAGQKVAIVGPTGAGKTTMVNLLMRFYEIAGGRITIDGVDTKSVPRWNVHDQFSMVLQDTWVFRGTVRENIAYSKPGVTDAQIREACRAVGLDHYIQSLPNGYDTVLDENSSLSAGQKQLLTIARAMVQDAPILILDEATSSVDTRTEELIQKAMDALTVGRTSFVIAHRLSTIRDADMILVMNHGDVIERGTHDELLAAGGFYADLYNSQFSLAD</sequence>
<feature type="transmembrane region" description="Helical" evidence="7">
    <location>
        <begin position="166"/>
        <end position="183"/>
    </location>
</feature>
<reference evidence="10 11" key="2">
    <citation type="journal article" date="2021" name="Syst. Appl. Microbiol.">
        <title>Phylogenetic classification of ten novel species belonging to the genus Bifidobacterium comprising B. phasiani sp. nov., B. pongonis sp. nov., B. saguinibicoloris sp. nov., B. colobi sp. nov., B. simiiventris sp. nov., B. santillanense sp. nov., B. miconis sp. nov., B. amazonense sp. nov., B. pluvialisilvae sp. nov., and B. miconisargentati sp. nov.</title>
        <authorList>
            <person name="Lugli G.A."/>
            <person name="Calvete-Torre I."/>
            <person name="Alessandri G."/>
            <person name="Milani C."/>
            <person name="Turroni F."/>
            <person name="Laiolo P."/>
            <person name="Ossiprandi M.C."/>
            <person name="Margolles A."/>
            <person name="Ruiz L."/>
            <person name="Ventura M."/>
        </authorList>
    </citation>
    <scope>NUCLEOTIDE SEQUENCE [LARGE SCALE GENOMIC DNA]</scope>
    <source>
        <strain evidence="10 11">MA1</strain>
    </source>
</reference>
<keyword evidence="4 10" id="KW-0067">ATP-binding</keyword>
<dbReference type="Proteomes" id="UP000710815">
    <property type="component" value="Unassembled WGS sequence"/>
</dbReference>
<dbReference type="PROSITE" id="PS50929">
    <property type="entry name" value="ABC_TM1F"/>
    <property type="match status" value="1"/>
</dbReference>
<dbReference type="SUPFAM" id="SSF52540">
    <property type="entry name" value="P-loop containing nucleoside triphosphate hydrolases"/>
    <property type="match status" value="1"/>
</dbReference>
<evidence type="ECO:0000256" key="4">
    <source>
        <dbReference type="ARBA" id="ARBA00022840"/>
    </source>
</evidence>
<dbReference type="InterPro" id="IPR027417">
    <property type="entry name" value="P-loop_NTPase"/>
</dbReference>
<dbReference type="Pfam" id="PF00005">
    <property type="entry name" value="ABC_tran"/>
    <property type="match status" value="1"/>
</dbReference>
<comment type="caution">
    <text evidence="10">The sequence shown here is derived from an EMBL/GenBank/DDBJ whole genome shotgun (WGS) entry which is preliminary data.</text>
</comment>
<reference evidence="10 11" key="1">
    <citation type="journal article" date="2021" name="Environ. Microbiol.">
        <title>Genetic insights into the dark matter of the mammalian gut microbiota through targeted genome reconstruction.</title>
        <authorList>
            <person name="Lugli G.A."/>
            <person name="Alessandri G."/>
            <person name="Milani C."/>
            <person name="Viappiani A."/>
            <person name="Fontana F."/>
            <person name="Tarracchini C."/>
            <person name="Mancabelli L."/>
            <person name="Argentini C."/>
            <person name="Ruiz L."/>
            <person name="Margolles A."/>
            <person name="van Sinderen D."/>
            <person name="Turroni F."/>
            <person name="Ventura M."/>
        </authorList>
    </citation>
    <scope>NUCLEOTIDE SEQUENCE [LARGE SCALE GENOMIC DNA]</scope>
    <source>
        <strain evidence="10 11">MA1</strain>
    </source>
</reference>
<dbReference type="PANTHER" id="PTHR43394:SF1">
    <property type="entry name" value="ATP-BINDING CASSETTE SUB-FAMILY B MEMBER 10, MITOCHONDRIAL"/>
    <property type="match status" value="1"/>
</dbReference>
<dbReference type="PROSITE" id="PS50893">
    <property type="entry name" value="ABC_TRANSPORTER_2"/>
    <property type="match status" value="1"/>
</dbReference>
<dbReference type="Gene3D" id="3.40.50.300">
    <property type="entry name" value="P-loop containing nucleotide triphosphate hydrolases"/>
    <property type="match status" value="1"/>
</dbReference>
<dbReference type="RefSeq" id="WP_241514609.1">
    <property type="nucleotide sequence ID" value="NZ_JAFEJT020000057.1"/>
</dbReference>
<evidence type="ECO:0000259" key="8">
    <source>
        <dbReference type="PROSITE" id="PS50893"/>
    </source>
</evidence>
<dbReference type="PANTHER" id="PTHR43394">
    <property type="entry name" value="ATP-DEPENDENT PERMEASE MDL1, MITOCHONDRIAL"/>
    <property type="match status" value="1"/>
</dbReference>
<keyword evidence="3" id="KW-0547">Nucleotide-binding</keyword>
<evidence type="ECO:0000256" key="6">
    <source>
        <dbReference type="ARBA" id="ARBA00023136"/>
    </source>
</evidence>
<dbReference type="InterPro" id="IPR003593">
    <property type="entry name" value="AAA+_ATPase"/>
</dbReference>
<gene>
    <name evidence="10" type="ORF">JS533_011105</name>
</gene>